<organism evidence="5">
    <name type="scientific">Rodentolepis nana</name>
    <name type="common">Dwarf tapeworm</name>
    <name type="synonym">Hymenolepis nana</name>
    <dbReference type="NCBI Taxonomy" id="102285"/>
    <lineage>
        <taxon>Eukaryota</taxon>
        <taxon>Metazoa</taxon>
        <taxon>Spiralia</taxon>
        <taxon>Lophotrochozoa</taxon>
        <taxon>Platyhelminthes</taxon>
        <taxon>Cestoda</taxon>
        <taxon>Eucestoda</taxon>
        <taxon>Cyclophyllidea</taxon>
        <taxon>Hymenolepididae</taxon>
        <taxon>Rodentolepis</taxon>
    </lineage>
</organism>
<reference evidence="3 4" key="2">
    <citation type="submission" date="2018-11" db="EMBL/GenBank/DDBJ databases">
        <authorList>
            <consortium name="Pathogen Informatics"/>
        </authorList>
    </citation>
    <scope>NUCLEOTIDE SEQUENCE [LARGE SCALE GENOMIC DNA]</scope>
</reference>
<dbReference type="InterPro" id="IPR043791">
    <property type="entry name" value="DUF5733"/>
</dbReference>
<name>A0A0R3TCP3_RODNA</name>
<feature type="region of interest" description="Disordered" evidence="1">
    <location>
        <begin position="162"/>
        <end position="193"/>
    </location>
</feature>
<feature type="region of interest" description="Disordered" evidence="1">
    <location>
        <begin position="207"/>
        <end position="246"/>
    </location>
</feature>
<evidence type="ECO:0000313" key="4">
    <source>
        <dbReference type="Proteomes" id="UP000278807"/>
    </source>
</evidence>
<feature type="region of interest" description="Disordered" evidence="1">
    <location>
        <begin position="129"/>
        <end position="150"/>
    </location>
</feature>
<feature type="region of interest" description="Disordered" evidence="1">
    <location>
        <begin position="264"/>
        <end position="286"/>
    </location>
</feature>
<feature type="domain" description="DUF5733" evidence="2">
    <location>
        <begin position="17"/>
        <end position="122"/>
    </location>
</feature>
<dbReference type="EMBL" id="UZAE01003696">
    <property type="protein sequence ID" value="VDO00690.1"/>
    <property type="molecule type" value="Genomic_DNA"/>
</dbReference>
<feature type="compositionally biased region" description="Polar residues" evidence="1">
    <location>
        <begin position="129"/>
        <end position="144"/>
    </location>
</feature>
<dbReference type="AlphaFoldDB" id="A0A0R3TCP3"/>
<feature type="compositionally biased region" description="Basic and acidic residues" evidence="1">
    <location>
        <begin position="264"/>
        <end position="282"/>
    </location>
</feature>
<evidence type="ECO:0000313" key="3">
    <source>
        <dbReference type="EMBL" id="VDO00690.1"/>
    </source>
</evidence>
<sequence>MEISLGYQPFFRTTIKGLAKVKLQGHTELPRAKVYQTIASHALREGSFEDYKMLVYSDRIHFEKSQAGSSFPEIPYSSIARLVVLPNFPDVCFIHFRRNTYGMYVVFRVRKVSYLPKLAKFISTWNEANTSDTENAQAQPTQNLGGPKVEKHPRLTPIIIQCAKPQHSEGNVPRGNQRSSVKPRSKSRTPGGFDSDGPCEFVCIKHNHKAAPPRQARSRSLSPPRERFRIRVRRKSHPNSKMRNYRPQFKSQSGKYTLIVPTKKDIEPPKGFNRGDSKEKRSSQRGRVILAKASETDSQSSSSRFVELVTFKGDEVRTIYPSSLDLGRLSPKSLRNEQLVQKLVKPLDSN</sequence>
<protein>
    <submittedName>
        <fullName evidence="5">DUF5733 domain-containing protein</fullName>
    </submittedName>
</protein>
<evidence type="ECO:0000313" key="5">
    <source>
        <dbReference type="WBParaSite" id="HNAJ_0000483201-mRNA-1"/>
    </source>
</evidence>
<gene>
    <name evidence="3" type="ORF">HNAJ_LOCUS4830</name>
</gene>
<dbReference type="WBParaSite" id="HNAJ_0000483201-mRNA-1">
    <property type="protein sequence ID" value="HNAJ_0000483201-mRNA-1"/>
    <property type="gene ID" value="HNAJ_0000483201"/>
</dbReference>
<reference evidence="5" key="1">
    <citation type="submission" date="2017-02" db="UniProtKB">
        <authorList>
            <consortium name="WormBaseParasite"/>
        </authorList>
    </citation>
    <scope>IDENTIFICATION</scope>
</reference>
<evidence type="ECO:0000256" key="1">
    <source>
        <dbReference type="SAM" id="MobiDB-lite"/>
    </source>
</evidence>
<dbReference type="Pfam" id="PF19004">
    <property type="entry name" value="DUF5733"/>
    <property type="match status" value="1"/>
</dbReference>
<dbReference type="Proteomes" id="UP000278807">
    <property type="component" value="Unassembled WGS sequence"/>
</dbReference>
<proteinExistence type="predicted"/>
<evidence type="ECO:0000259" key="2">
    <source>
        <dbReference type="Pfam" id="PF19004"/>
    </source>
</evidence>
<keyword evidence="4" id="KW-1185">Reference proteome</keyword>
<dbReference type="OrthoDB" id="6246979at2759"/>
<feature type="compositionally biased region" description="Basic residues" evidence="1">
    <location>
        <begin position="230"/>
        <end position="244"/>
    </location>
</feature>
<accession>A0A0R3TCP3</accession>